<organism evidence="2 3">
    <name type="scientific">Marinifilum flexuosum</name>
    <dbReference type="NCBI Taxonomy" id="1117708"/>
    <lineage>
        <taxon>Bacteria</taxon>
        <taxon>Pseudomonadati</taxon>
        <taxon>Bacteroidota</taxon>
        <taxon>Bacteroidia</taxon>
        <taxon>Marinilabiliales</taxon>
        <taxon>Marinifilaceae</taxon>
    </lineage>
</organism>
<dbReference type="AlphaFoldDB" id="A0A419X3P0"/>
<feature type="signal peptide" evidence="1">
    <location>
        <begin position="1"/>
        <end position="19"/>
    </location>
</feature>
<reference evidence="2 3" key="1">
    <citation type="submission" date="2018-09" db="EMBL/GenBank/DDBJ databases">
        <title>Genomic Encyclopedia of Archaeal and Bacterial Type Strains, Phase II (KMG-II): from individual species to whole genera.</title>
        <authorList>
            <person name="Goeker M."/>
        </authorList>
    </citation>
    <scope>NUCLEOTIDE SEQUENCE [LARGE SCALE GENOMIC DNA]</scope>
    <source>
        <strain evidence="2 3">DSM 21950</strain>
    </source>
</reference>
<comment type="caution">
    <text evidence="2">The sequence shown here is derived from an EMBL/GenBank/DDBJ whole genome shotgun (WGS) entry which is preliminary data.</text>
</comment>
<dbReference type="EMBL" id="RAPQ01000009">
    <property type="protein sequence ID" value="RKE02322.1"/>
    <property type="molecule type" value="Genomic_DNA"/>
</dbReference>
<dbReference type="RefSeq" id="WP_120240201.1">
    <property type="nucleotide sequence ID" value="NZ_RAPQ01000009.1"/>
</dbReference>
<proteinExistence type="predicted"/>
<evidence type="ECO:0000256" key="1">
    <source>
        <dbReference type="SAM" id="SignalP"/>
    </source>
</evidence>
<name>A0A419X3P0_9BACT</name>
<evidence type="ECO:0000313" key="3">
    <source>
        <dbReference type="Proteomes" id="UP000284531"/>
    </source>
</evidence>
<dbReference type="Proteomes" id="UP000284531">
    <property type="component" value="Unassembled WGS sequence"/>
</dbReference>
<keyword evidence="1" id="KW-0732">Signal</keyword>
<accession>A0A419X3P0</accession>
<protein>
    <submittedName>
        <fullName evidence="2">Uncharacterized protein</fullName>
    </submittedName>
</protein>
<keyword evidence="3" id="KW-1185">Reference proteome</keyword>
<evidence type="ECO:0000313" key="2">
    <source>
        <dbReference type="EMBL" id="RKE02322.1"/>
    </source>
</evidence>
<feature type="chain" id="PRO_5019174696" evidence="1">
    <location>
        <begin position="20"/>
        <end position="189"/>
    </location>
</feature>
<gene>
    <name evidence="2" type="ORF">BXY64_2410</name>
</gene>
<sequence length="189" mass="21693">MKKLLLLIAIFALSFGANAQQKAFGDYYFGMTKKEAKTAFKANKENHRIEIGGWEFIATPFNCEFGADGLCQVSMYPQAQPMKMYLDRGNTELLLKEIKDIFTAAGYETEKEHVFWPKPSLMDGDSYCIIMRSKATQKFVIVRMPNVMKSIRDNYDVWIDIVPQSHADKLAEMKNKRVNDKADELKSKL</sequence>